<dbReference type="InterPro" id="IPR027417">
    <property type="entry name" value="P-loop_NTPase"/>
</dbReference>
<dbReference type="EMBL" id="JAHYBZ010000008">
    <property type="protein sequence ID" value="MBW6400535.1"/>
    <property type="molecule type" value="Genomic_DNA"/>
</dbReference>
<dbReference type="SUPFAM" id="SSF52540">
    <property type="entry name" value="P-loop containing nucleoside triphosphate hydrolases"/>
    <property type="match status" value="1"/>
</dbReference>
<name>A0ABS7AGS9_9PROT</name>
<dbReference type="RefSeq" id="WP_219765106.1">
    <property type="nucleotide sequence ID" value="NZ_JAHYBZ010000008.1"/>
</dbReference>
<gene>
    <name evidence="1" type="ORF">KPL78_21935</name>
</gene>
<dbReference type="Gene3D" id="3.40.50.300">
    <property type="entry name" value="P-loop containing nucleotide triphosphate hydrolases"/>
    <property type="match status" value="1"/>
</dbReference>
<keyword evidence="2" id="KW-1185">Reference proteome</keyword>
<protein>
    <submittedName>
        <fullName evidence="1">AAA family ATPase</fullName>
    </submittedName>
</protein>
<reference evidence="1 2" key="1">
    <citation type="submission" date="2021-07" db="EMBL/GenBank/DDBJ databases">
        <authorList>
            <person name="So Y."/>
        </authorList>
    </citation>
    <scope>NUCLEOTIDE SEQUENCE [LARGE SCALE GENOMIC DNA]</scope>
    <source>
        <strain evidence="1 2">HJA6</strain>
    </source>
</reference>
<proteinExistence type="predicted"/>
<comment type="caution">
    <text evidence="1">The sequence shown here is derived from an EMBL/GenBank/DDBJ whole genome shotgun (WGS) entry which is preliminary data.</text>
</comment>
<dbReference type="Proteomes" id="UP001196565">
    <property type="component" value="Unassembled WGS sequence"/>
</dbReference>
<evidence type="ECO:0000313" key="2">
    <source>
        <dbReference type="Proteomes" id="UP001196565"/>
    </source>
</evidence>
<organism evidence="1 2">
    <name type="scientific">Roseomonas alba</name>
    <dbReference type="NCBI Taxonomy" id="2846776"/>
    <lineage>
        <taxon>Bacteria</taxon>
        <taxon>Pseudomonadati</taxon>
        <taxon>Pseudomonadota</taxon>
        <taxon>Alphaproteobacteria</taxon>
        <taxon>Acetobacterales</taxon>
        <taxon>Roseomonadaceae</taxon>
        <taxon>Roseomonas</taxon>
    </lineage>
</organism>
<accession>A0ABS7AGS9</accession>
<sequence length="175" mass="18840">MELVFLYGQAAAGKLTVARALADRTGLPVFHNHLVVDAVLAVFPFGSDEFRTLRERLWLDVIGTAARAGRSLIFTFAPEPTVPTEFPGRVQANVEAVGGRVTYVALTVSPEEQERRIDAPSRAAFGKLRSVAMLRDLRDSFDASMARMPPATLTIDTDAVTPEAAAALIAAAMAR</sequence>
<evidence type="ECO:0000313" key="1">
    <source>
        <dbReference type="EMBL" id="MBW6400535.1"/>
    </source>
</evidence>